<reference evidence="2" key="1">
    <citation type="submission" date="2019-09" db="EMBL/GenBank/DDBJ databases">
        <authorList>
            <person name="Needham M D."/>
        </authorList>
    </citation>
    <scope>NUCLEOTIDE SEQUENCE</scope>
</reference>
<name>A0A5E8CLY9_9ZZZZ</name>
<dbReference type="InterPro" id="IPR036852">
    <property type="entry name" value="Peptidase_S8/S53_dom_sf"/>
</dbReference>
<organism evidence="2">
    <name type="scientific">seawater metagenome</name>
    <dbReference type="NCBI Taxonomy" id="1561972"/>
    <lineage>
        <taxon>unclassified sequences</taxon>
        <taxon>metagenomes</taxon>
        <taxon>ecological metagenomes</taxon>
    </lineage>
</organism>
<dbReference type="PROSITE" id="PS51892">
    <property type="entry name" value="SUBTILASE"/>
    <property type="match status" value="1"/>
</dbReference>
<accession>A0A5E8CLY9</accession>
<evidence type="ECO:0000259" key="1">
    <source>
        <dbReference type="Pfam" id="PF00082"/>
    </source>
</evidence>
<dbReference type="GO" id="GO:0006508">
    <property type="term" value="P:proteolysis"/>
    <property type="evidence" value="ECO:0007669"/>
    <property type="project" value="InterPro"/>
</dbReference>
<dbReference type="SUPFAM" id="SSF52743">
    <property type="entry name" value="Subtilisin-like"/>
    <property type="match status" value="1"/>
</dbReference>
<protein>
    <recommendedName>
        <fullName evidence="1">Peptidase S8/S53 domain-containing protein</fullName>
    </recommendedName>
</protein>
<dbReference type="AlphaFoldDB" id="A0A5E8CLY9"/>
<dbReference type="Gene3D" id="3.40.50.200">
    <property type="entry name" value="Peptidase S8/S53 domain"/>
    <property type="match status" value="1"/>
</dbReference>
<gene>
    <name evidence="2" type="ORF">CPAV1605_1226</name>
</gene>
<proteinExistence type="predicted"/>
<feature type="domain" description="Peptidase S8/S53" evidence="1">
    <location>
        <begin position="5"/>
        <end position="240"/>
    </location>
</feature>
<dbReference type="Pfam" id="PF00082">
    <property type="entry name" value="Peptidase_S8"/>
    <property type="match status" value="1"/>
</dbReference>
<evidence type="ECO:0000313" key="2">
    <source>
        <dbReference type="EMBL" id="VVU95475.1"/>
    </source>
</evidence>
<dbReference type="InterPro" id="IPR000209">
    <property type="entry name" value="Peptidase_S8/S53_dom"/>
</dbReference>
<sequence length="241" mass="27641">MKILFLDSGIPNHIDIPPTNINDSVNFFSLENSKLYCNKYYYKNDIKKPFKSEVINDLGDHETNLVGYINSRKIGKIDKCEVITGKILNKDGCGTMDQILAGLEFANKIDPKIINIATGYPLLPEMTNHEKKLHYLIREEIVKLYKKNIIIVCACSNHLKEMLYPAKFNETISVSIYYNPFEESEYICNIEYFITTSGIDDYKVRKGSSLATVYVTSKICKILEQFPTISILELKKVLKNN</sequence>
<dbReference type="GO" id="GO:0004252">
    <property type="term" value="F:serine-type endopeptidase activity"/>
    <property type="evidence" value="ECO:0007669"/>
    <property type="project" value="InterPro"/>
</dbReference>
<dbReference type="EMBL" id="CABVLZ010000004">
    <property type="protein sequence ID" value="VVU95475.1"/>
    <property type="molecule type" value="Genomic_DNA"/>
</dbReference>